<dbReference type="OrthoDB" id="9451249at2759"/>
<dbReference type="SUPFAM" id="SSF47266">
    <property type="entry name" value="4-helical cytokines"/>
    <property type="match status" value="1"/>
</dbReference>
<reference evidence="3 4" key="1">
    <citation type="submission" date="2019-04" db="EMBL/GenBank/DDBJ databases">
        <authorList>
            <consortium name="Wellcome Sanger Institute Data Sharing"/>
        </authorList>
    </citation>
    <scope>NUCLEOTIDE SEQUENCE [LARGE SCALE GENOMIC DNA]</scope>
</reference>
<name>A0A8C9WKJ8_SCLFO</name>
<dbReference type="InterPro" id="IPR009079">
    <property type="entry name" value="4_helix_cytokine-like_core"/>
</dbReference>
<dbReference type="InterPro" id="IPR020453">
    <property type="entry name" value="IL-22"/>
</dbReference>
<sequence length="205" mass="22678">SSYCTEVPVMQCAVTLLLALSVLPRESAAGVIERRVKAGQVRSAPLDNPGTSQRVRELAWAVSTDTDTGTDTGKARALRRNLYICCLHANILDFYLGNILQTEEKFPHLSTVTIDLARISRDLSEKGCVSTHVNEHEHSRSFTEQFHKLGKKGQTKAIGEIDILFDYLSKFCIPSGTQTPDPPESRTVVQPTAPLRHRTPHDANI</sequence>
<organism evidence="3 4">
    <name type="scientific">Scleropages formosus</name>
    <name type="common">Asian bonytongue</name>
    <name type="synonym">Osteoglossum formosum</name>
    <dbReference type="NCBI Taxonomy" id="113540"/>
    <lineage>
        <taxon>Eukaryota</taxon>
        <taxon>Metazoa</taxon>
        <taxon>Chordata</taxon>
        <taxon>Craniata</taxon>
        <taxon>Vertebrata</taxon>
        <taxon>Euteleostomi</taxon>
        <taxon>Actinopterygii</taxon>
        <taxon>Neopterygii</taxon>
        <taxon>Teleostei</taxon>
        <taxon>Osteoglossocephala</taxon>
        <taxon>Osteoglossomorpha</taxon>
        <taxon>Osteoglossiformes</taxon>
        <taxon>Osteoglossidae</taxon>
        <taxon>Scleropages</taxon>
    </lineage>
</organism>
<reference evidence="3" key="3">
    <citation type="submission" date="2025-09" db="UniProtKB">
        <authorList>
            <consortium name="Ensembl"/>
        </authorList>
    </citation>
    <scope>IDENTIFICATION</scope>
</reference>
<dbReference type="GO" id="GO:0005576">
    <property type="term" value="C:extracellular region"/>
    <property type="evidence" value="ECO:0007669"/>
    <property type="project" value="InterPro"/>
</dbReference>
<dbReference type="PANTHER" id="PTHR48488:SF1">
    <property type="entry name" value="INTERLEUKIN-22"/>
    <property type="match status" value="1"/>
</dbReference>
<evidence type="ECO:0000256" key="2">
    <source>
        <dbReference type="SAM" id="SignalP"/>
    </source>
</evidence>
<keyword evidence="2" id="KW-0732">Signal</keyword>
<dbReference type="Ensembl" id="ENSSFOT00015079766.1">
    <property type="protein sequence ID" value="ENSSFOP00015076268.1"/>
    <property type="gene ID" value="ENSSFOG00015016709.2"/>
</dbReference>
<dbReference type="GeneTree" id="ENSGT01000000215532"/>
<dbReference type="PANTHER" id="PTHR48488">
    <property type="entry name" value="INTERLEUKIN-22"/>
    <property type="match status" value="1"/>
</dbReference>
<evidence type="ECO:0000313" key="3">
    <source>
        <dbReference type="Ensembl" id="ENSSFOP00015076268.1"/>
    </source>
</evidence>
<reference evidence="3" key="2">
    <citation type="submission" date="2025-08" db="UniProtKB">
        <authorList>
            <consortium name="Ensembl"/>
        </authorList>
    </citation>
    <scope>IDENTIFICATION</scope>
</reference>
<protein>
    <submittedName>
        <fullName evidence="3">Uncharacterized protein</fullName>
    </submittedName>
</protein>
<feature type="region of interest" description="Disordered" evidence="1">
    <location>
        <begin position="176"/>
        <end position="205"/>
    </location>
</feature>
<dbReference type="AlphaFoldDB" id="A0A8C9WKJ8"/>
<accession>A0A8C9WKJ8</accession>
<evidence type="ECO:0000256" key="1">
    <source>
        <dbReference type="SAM" id="MobiDB-lite"/>
    </source>
</evidence>
<evidence type="ECO:0000313" key="4">
    <source>
        <dbReference type="Proteomes" id="UP000694397"/>
    </source>
</evidence>
<keyword evidence="4" id="KW-1185">Reference proteome</keyword>
<feature type="chain" id="PRO_5034051575" evidence="2">
    <location>
        <begin position="30"/>
        <end position="205"/>
    </location>
</feature>
<dbReference type="Pfam" id="PF14565">
    <property type="entry name" value="IL22"/>
    <property type="match status" value="1"/>
</dbReference>
<dbReference type="Gene3D" id="1.20.1250.10">
    <property type="match status" value="1"/>
</dbReference>
<proteinExistence type="predicted"/>
<dbReference type="Proteomes" id="UP000694397">
    <property type="component" value="Chromosome 24"/>
</dbReference>
<feature type="signal peptide" evidence="2">
    <location>
        <begin position="1"/>
        <end position="29"/>
    </location>
</feature>